<dbReference type="RefSeq" id="WP_341373898.1">
    <property type="nucleotide sequence ID" value="NZ_JBBUTF010000007.1"/>
</dbReference>
<feature type="region of interest" description="Disordered" evidence="1">
    <location>
        <begin position="451"/>
        <end position="484"/>
    </location>
</feature>
<keyword evidence="2" id="KW-1133">Transmembrane helix</keyword>
<feature type="region of interest" description="Disordered" evidence="1">
    <location>
        <begin position="370"/>
        <end position="400"/>
    </location>
</feature>
<evidence type="ECO:0000256" key="2">
    <source>
        <dbReference type="SAM" id="Phobius"/>
    </source>
</evidence>
<feature type="compositionally biased region" description="Basic and acidic residues" evidence="1">
    <location>
        <begin position="380"/>
        <end position="389"/>
    </location>
</feature>
<organism evidence="3 4">
    <name type="scientific">Pseudaquabacterium rugosum</name>
    <dbReference type="NCBI Taxonomy" id="2984194"/>
    <lineage>
        <taxon>Bacteria</taxon>
        <taxon>Pseudomonadati</taxon>
        <taxon>Pseudomonadota</taxon>
        <taxon>Betaproteobacteria</taxon>
        <taxon>Burkholderiales</taxon>
        <taxon>Sphaerotilaceae</taxon>
        <taxon>Pseudaquabacterium</taxon>
    </lineage>
</organism>
<accession>A0ABU9BBV2</accession>
<keyword evidence="2" id="KW-0812">Transmembrane</keyword>
<evidence type="ECO:0000313" key="4">
    <source>
        <dbReference type="Proteomes" id="UP001368500"/>
    </source>
</evidence>
<feature type="region of interest" description="Disordered" evidence="1">
    <location>
        <begin position="65"/>
        <end position="96"/>
    </location>
</feature>
<evidence type="ECO:0000256" key="1">
    <source>
        <dbReference type="SAM" id="MobiDB-lite"/>
    </source>
</evidence>
<name>A0ABU9BBV2_9BURK</name>
<evidence type="ECO:0000313" key="3">
    <source>
        <dbReference type="EMBL" id="MEK8026113.1"/>
    </source>
</evidence>
<protein>
    <submittedName>
        <fullName evidence="3">Uncharacterized protein</fullName>
    </submittedName>
</protein>
<dbReference type="EMBL" id="JBBUTF010000007">
    <property type="protein sequence ID" value="MEK8026113.1"/>
    <property type="molecule type" value="Genomic_DNA"/>
</dbReference>
<keyword evidence="2" id="KW-0472">Membrane</keyword>
<feature type="transmembrane region" description="Helical" evidence="2">
    <location>
        <begin position="28"/>
        <end position="48"/>
    </location>
</feature>
<gene>
    <name evidence="3" type="ORF">AACH11_09100</name>
</gene>
<keyword evidence="4" id="KW-1185">Reference proteome</keyword>
<feature type="compositionally biased region" description="Polar residues" evidence="1">
    <location>
        <begin position="67"/>
        <end position="96"/>
    </location>
</feature>
<sequence>MRQALERQRQEVGQLQAQLGSAQRASTWIPVLLVGLLGTAALAIWLGLRARALHRELTAAQAGIPATTGTLTREPSTSGGGWNTASGGEQVGPGSTSAAGTIGLRAVGGARLSDERVSGFGGMSPLSGTARGLVPGVRPQPAGAPAHARDAEPTSPAVALVERGGALREAADRGDSTLITGVPPREVSVEELMDLEQQVDFFMVLGQQEAAVDLLVGHIRNTGGTSPVAYLKLLEIYSALGQAEGYERTRSRFTKRFAAQVPEWGQPLDEGRALDGHPGVLDRLQLLWPRPVEALRELERMLRLSAGTALYELPAFRELVLLHGVVTDLIGHPLVERVQDIDILLPIGEPERAATSAVPSGGVWAALRGTESPRTSRAAARREEHDATRPHVATPLPESGFGPAARLDLDLSDFGPAPRDFSESSSFTQPAAFTTHPHLFRESRAAGLSGLAPFDGDAAGAPSSRQGELSASRRPGEGPADAAHAAASARRAAVVGAGAGVALGDLAAIDPEATLDLAMGGDLGDSASRPAPFDVDPIAPGRSSARASHDVFGSAGDSGALLPLPTLDLGDDAPLADALHAAAAGTLSPSAALLPAEADDAPSSAAAVVLGDAEDPLELPDDLVLQVVGGGVARVDDPAVRPADS</sequence>
<comment type="caution">
    <text evidence="3">The sequence shown here is derived from an EMBL/GenBank/DDBJ whole genome shotgun (WGS) entry which is preliminary data.</text>
</comment>
<reference evidence="3 4" key="1">
    <citation type="submission" date="2024-04" db="EMBL/GenBank/DDBJ databases">
        <title>Novel species of the genus Ideonella isolated from streams.</title>
        <authorList>
            <person name="Lu H."/>
        </authorList>
    </citation>
    <scope>NUCLEOTIDE SEQUENCE [LARGE SCALE GENOMIC DNA]</scope>
    <source>
        <strain evidence="3 4">BYS139W</strain>
    </source>
</reference>
<proteinExistence type="predicted"/>
<dbReference type="Proteomes" id="UP001368500">
    <property type="component" value="Unassembled WGS sequence"/>
</dbReference>
<feature type="region of interest" description="Disordered" evidence="1">
    <location>
        <begin position="528"/>
        <end position="550"/>
    </location>
</feature>